<dbReference type="SMART" id="SM00382">
    <property type="entry name" value="AAA"/>
    <property type="match status" value="1"/>
</dbReference>
<name>A0ABW5DAS6_9HYPH</name>
<dbReference type="InterPro" id="IPR027417">
    <property type="entry name" value="P-loop_NTPase"/>
</dbReference>
<keyword evidence="2" id="KW-0813">Transport</keyword>
<dbReference type="EMBL" id="JBHUIR010000001">
    <property type="protein sequence ID" value="MFD2258173.1"/>
    <property type="molecule type" value="Genomic_DNA"/>
</dbReference>
<evidence type="ECO:0000256" key="4">
    <source>
        <dbReference type="ARBA" id="ARBA00022840"/>
    </source>
</evidence>
<sequence>MLQVEPLDIRISGGDGRSLVEAVSFQVEEGSVACLIGPSGCGKSSVIKWIAGILPDEMDARGRLLVEGRTVDPRGGLVAAYQPQTDALFPWLTIRENVCLGLEIAGLPRAEAWRKAAPLFEPFGLNGTAHLFPRQLSGGMRQRAAFLRTIVQDRRYILLDEPFSALDAITKLRMQEWLAARLEADPRGVLMVTHDLHEATRMADRVLVMAGRPGRIVADIPIPFPRHRRSETALAPLREELKALLLEDKT</sequence>
<accession>A0ABW5DAS6</accession>
<dbReference type="InterPro" id="IPR050166">
    <property type="entry name" value="ABC_transporter_ATP-bind"/>
</dbReference>
<dbReference type="Proteomes" id="UP001597373">
    <property type="component" value="Unassembled WGS sequence"/>
</dbReference>
<dbReference type="GO" id="GO:0005524">
    <property type="term" value="F:ATP binding"/>
    <property type="evidence" value="ECO:0007669"/>
    <property type="project" value="UniProtKB-KW"/>
</dbReference>
<evidence type="ECO:0000259" key="5">
    <source>
        <dbReference type="PROSITE" id="PS50893"/>
    </source>
</evidence>
<dbReference type="SUPFAM" id="SSF52540">
    <property type="entry name" value="P-loop containing nucleoside triphosphate hydrolases"/>
    <property type="match status" value="1"/>
</dbReference>
<organism evidence="6 7">
    <name type="scientific">Chelativorans composti</name>
    <dbReference type="NCBI Taxonomy" id="768533"/>
    <lineage>
        <taxon>Bacteria</taxon>
        <taxon>Pseudomonadati</taxon>
        <taxon>Pseudomonadota</taxon>
        <taxon>Alphaproteobacteria</taxon>
        <taxon>Hyphomicrobiales</taxon>
        <taxon>Phyllobacteriaceae</taxon>
        <taxon>Chelativorans</taxon>
    </lineage>
</organism>
<dbReference type="Pfam" id="PF00005">
    <property type="entry name" value="ABC_tran"/>
    <property type="match status" value="1"/>
</dbReference>
<reference evidence="7" key="1">
    <citation type="journal article" date="2019" name="Int. J. Syst. Evol. Microbiol.">
        <title>The Global Catalogue of Microorganisms (GCM) 10K type strain sequencing project: providing services to taxonomists for standard genome sequencing and annotation.</title>
        <authorList>
            <consortium name="The Broad Institute Genomics Platform"/>
            <consortium name="The Broad Institute Genome Sequencing Center for Infectious Disease"/>
            <person name="Wu L."/>
            <person name="Ma J."/>
        </authorList>
    </citation>
    <scope>NUCLEOTIDE SEQUENCE [LARGE SCALE GENOMIC DNA]</scope>
    <source>
        <strain evidence="7">KCTC 23707</strain>
    </source>
</reference>
<proteinExistence type="inferred from homology"/>
<comment type="caution">
    <text evidence="6">The sequence shown here is derived from an EMBL/GenBank/DDBJ whole genome shotgun (WGS) entry which is preliminary data.</text>
</comment>
<dbReference type="RefSeq" id="WP_345097575.1">
    <property type="nucleotide sequence ID" value="NZ_BAABGS010000002.1"/>
</dbReference>
<dbReference type="PROSITE" id="PS50893">
    <property type="entry name" value="ABC_TRANSPORTER_2"/>
    <property type="match status" value="1"/>
</dbReference>
<evidence type="ECO:0000256" key="3">
    <source>
        <dbReference type="ARBA" id="ARBA00022741"/>
    </source>
</evidence>
<evidence type="ECO:0000313" key="7">
    <source>
        <dbReference type="Proteomes" id="UP001597373"/>
    </source>
</evidence>
<dbReference type="InterPro" id="IPR003593">
    <property type="entry name" value="AAA+_ATPase"/>
</dbReference>
<evidence type="ECO:0000256" key="2">
    <source>
        <dbReference type="ARBA" id="ARBA00022448"/>
    </source>
</evidence>
<dbReference type="InterPro" id="IPR003439">
    <property type="entry name" value="ABC_transporter-like_ATP-bd"/>
</dbReference>
<dbReference type="PANTHER" id="PTHR42788">
    <property type="entry name" value="TAURINE IMPORT ATP-BINDING PROTEIN-RELATED"/>
    <property type="match status" value="1"/>
</dbReference>
<comment type="similarity">
    <text evidence="1">Belongs to the ABC transporter superfamily.</text>
</comment>
<protein>
    <submittedName>
        <fullName evidence="6">ABC transporter ATP-binding protein</fullName>
    </submittedName>
</protein>
<evidence type="ECO:0000256" key="1">
    <source>
        <dbReference type="ARBA" id="ARBA00005417"/>
    </source>
</evidence>
<dbReference type="InterPro" id="IPR017871">
    <property type="entry name" value="ABC_transporter-like_CS"/>
</dbReference>
<feature type="domain" description="ABC transporter" evidence="5">
    <location>
        <begin position="4"/>
        <end position="236"/>
    </location>
</feature>
<keyword evidence="4 6" id="KW-0067">ATP-binding</keyword>
<keyword evidence="7" id="KW-1185">Reference proteome</keyword>
<evidence type="ECO:0000313" key="6">
    <source>
        <dbReference type="EMBL" id="MFD2258173.1"/>
    </source>
</evidence>
<dbReference type="PANTHER" id="PTHR42788:SF2">
    <property type="entry name" value="ABC TRANSPORTER ATP-BINDING PROTEIN"/>
    <property type="match status" value="1"/>
</dbReference>
<dbReference type="Gene3D" id="3.40.50.300">
    <property type="entry name" value="P-loop containing nucleotide triphosphate hydrolases"/>
    <property type="match status" value="1"/>
</dbReference>
<dbReference type="PROSITE" id="PS00211">
    <property type="entry name" value="ABC_TRANSPORTER_1"/>
    <property type="match status" value="1"/>
</dbReference>
<keyword evidence="3" id="KW-0547">Nucleotide-binding</keyword>
<gene>
    <name evidence="6" type="ORF">ACFSMZ_00120</name>
</gene>